<comment type="caution">
    <text evidence="4">The sequence shown here is derived from an EMBL/GenBank/DDBJ whole genome shotgun (WGS) entry which is preliminary data.</text>
</comment>
<organism evidence="4 5">
    <name type="scientific">Zingiber officinale</name>
    <name type="common">Ginger</name>
    <name type="synonym">Amomum zingiber</name>
    <dbReference type="NCBI Taxonomy" id="94328"/>
    <lineage>
        <taxon>Eukaryota</taxon>
        <taxon>Viridiplantae</taxon>
        <taxon>Streptophyta</taxon>
        <taxon>Embryophyta</taxon>
        <taxon>Tracheophyta</taxon>
        <taxon>Spermatophyta</taxon>
        <taxon>Magnoliopsida</taxon>
        <taxon>Liliopsida</taxon>
        <taxon>Zingiberales</taxon>
        <taxon>Zingiberaceae</taxon>
        <taxon>Zingiber</taxon>
    </lineage>
</organism>
<dbReference type="InterPro" id="IPR003175">
    <property type="entry name" value="CDI_dom"/>
</dbReference>
<dbReference type="InterPro" id="IPR044275">
    <property type="entry name" value="KRP"/>
</dbReference>
<dbReference type="Proteomes" id="UP000734854">
    <property type="component" value="Unassembled WGS sequence"/>
</dbReference>
<proteinExistence type="inferred from homology"/>
<dbReference type="GO" id="GO:0005634">
    <property type="term" value="C:nucleus"/>
    <property type="evidence" value="ECO:0007669"/>
    <property type="project" value="InterPro"/>
</dbReference>
<dbReference type="GO" id="GO:0051726">
    <property type="term" value="P:regulation of cell cycle"/>
    <property type="evidence" value="ECO:0007669"/>
    <property type="project" value="InterPro"/>
</dbReference>
<dbReference type="OrthoDB" id="9940972at2759"/>
<keyword evidence="1" id="KW-0649">Protein kinase inhibitor</keyword>
<dbReference type="Pfam" id="PF02234">
    <property type="entry name" value="CDI"/>
    <property type="match status" value="1"/>
</dbReference>
<evidence type="ECO:0000313" key="4">
    <source>
        <dbReference type="EMBL" id="KAG6495631.1"/>
    </source>
</evidence>
<evidence type="ECO:0000313" key="5">
    <source>
        <dbReference type="Proteomes" id="UP000734854"/>
    </source>
</evidence>
<feature type="region of interest" description="Disordered" evidence="2">
    <location>
        <begin position="130"/>
        <end position="155"/>
    </location>
</feature>
<dbReference type="GO" id="GO:0004861">
    <property type="term" value="F:cyclin-dependent protein serine/threonine kinase inhibitor activity"/>
    <property type="evidence" value="ECO:0007669"/>
    <property type="project" value="InterPro"/>
</dbReference>
<dbReference type="PANTHER" id="PTHR46776">
    <property type="entry name" value="CYCLIN-DEPENDENT KINASE INHIBITOR 4-RELATED"/>
    <property type="match status" value="1"/>
</dbReference>
<dbReference type="EMBL" id="JACMSC010000012">
    <property type="protein sequence ID" value="KAG6495631.1"/>
    <property type="molecule type" value="Genomic_DNA"/>
</dbReference>
<feature type="compositionally biased region" description="Basic residues" evidence="2">
    <location>
        <begin position="30"/>
        <end position="53"/>
    </location>
</feature>
<comment type="similarity">
    <text evidence="1">Belongs to the CDI family. ICK/KRP subfamily.</text>
</comment>
<keyword evidence="5" id="KW-1185">Reference proteome</keyword>
<feature type="compositionally biased region" description="Polar residues" evidence="2">
    <location>
        <begin position="86"/>
        <end position="99"/>
    </location>
</feature>
<gene>
    <name evidence="4" type="ORF">ZIOFF_043457</name>
</gene>
<dbReference type="AlphaFoldDB" id="A0A8J5FXC2"/>
<sequence>MGKISKKCGDNGELAARCSGLAVVFGPRSRERRRAAVTKRERRIFHREHRKRGVGIQTPTYGTVPGNLGGVRYKSSPELGRIPRCSSDTSSEASTTPSRSAELRRQRRDAALLFRWNGEREEAMASINDNRRDEASDVESTVEMEPYRRPSVAATPPEAELEAFFATAERNLQQRFAERYNFDVVNDVPMAGRYEWIPVIP</sequence>
<accession>A0A8J5FXC2</accession>
<evidence type="ECO:0000256" key="2">
    <source>
        <dbReference type="SAM" id="MobiDB-lite"/>
    </source>
</evidence>
<dbReference type="PIRSF" id="PIRSF017811">
    <property type="entry name" value="CDK_inhib_pln"/>
    <property type="match status" value="1"/>
</dbReference>
<feature type="region of interest" description="Disordered" evidence="2">
    <location>
        <begin position="30"/>
        <end position="104"/>
    </location>
</feature>
<name>A0A8J5FXC2_ZINOF</name>
<feature type="domain" description="Cyclin-dependent kinase inhibitor" evidence="3">
    <location>
        <begin position="156"/>
        <end position="198"/>
    </location>
</feature>
<evidence type="ECO:0000259" key="3">
    <source>
        <dbReference type="Pfam" id="PF02234"/>
    </source>
</evidence>
<protein>
    <recommendedName>
        <fullName evidence="1">Cyclin-dependent kinase inhibitor</fullName>
    </recommendedName>
</protein>
<reference evidence="4 5" key="1">
    <citation type="submission" date="2020-08" db="EMBL/GenBank/DDBJ databases">
        <title>Plant Genome Project.</title>
        <authorList>
            <person name="Zhang R.-G."/>
        </authorList>
    </citation>
    <scope>NUCLEOTIDE SEQUENCE [LARGE SCALE GENOMIC DNA]</scope>
    <source>
        <tissue evidence="4">Rhizome</tissue>
    </source>
</reference>
<evidence type="ECO:0000256" key="1">
    <source>
        <dbReference type="PIRNR" id="PIRNR017811"/>
    </source>
</evidence>